<dbReference type="EMBL" id="CAJVPG010000429">
    <property type="protein sequence ID" value="CAG8412125.1"/>
    <property type="molecule type" value="Genomic_DNA"/>
</dbReference>
<evidence type="ECO:0000259" key="3">
    <source>
        <dbReference type="SMART" id="SM00906"/>
    </source>
</evidence>
<keyword evidence="2" id="KW-1133">Transmembrane helix</keyword>
<evidence type="ECO:0000313" key="4">
    <source>
        <dbReference type="EMBL" id="CAG8412125.1"/>
    </source>
</evidence>
<dbReference type="SMART" id="SM00906">
    <property type="entry name" value="Fungal_trans"/>
    <property type="match status" value="1"/>
</dbReference>
<comment type="caution">
    <text evidence="4">The sequence shown here is derived from an EMBL/GenBank/DDBJ whole genome shotgun (WGS) entry which is preliminary data.</text>
</comment>
<evidence type="ECO:0000256" key="1">
    <source>
        <dbReference type="ARBA" id="ARBA00023242"/>
    </source>
</evidence>
<reference evidence="4" key="1">
    <citation type="submission" date="2021-07" db="EMBL/GenBank/DDBJ databases">
        <authorList>
            <person name="Branca A.L. A."/>
        </authorList>
    </citation>
    <scope>NUCLEOTIDE SEQUENCE</scope>
</reference>
<dbReference type="GO" id="GO:0008270">
    <property type="term" value="F:zinc ion binding"/>
    <property type="evidence" value="ECO:0007669"/>
    <property type="project" value="InterPro"/>
</dbReference>
<dbReference type="CDD" id="cd12148">
    <property type="entry name" value="fungal_TF_MHR"/>
    <property type="match status" value="1"/>
</dbReference>
<proteinExistence type="predicted"/>
<keyword evidence="5" id="KW-1185">Reference proteome</keyword>
<dbReference type="InterPro" id="IPR050987">
    <property type="entry name" value="AtrR-like"/>
</dbReference>
<keyword evidence="2" id="KW-0472">Membrane</keyword>
<dbReference type="OrthoDB" id="1274115at2759"/>
<feature type="transmembrane region" description="Helical" evidence="2">
    <location>
        <begin position="351"/>
        <end position="375"/>
    </location>
</feature>
<dbReference type="PANTHER" id="PTHR46910:SF1">
    <property type="entry name" value="MISCELLANEOUS ZN(II)2CYS6 TRANSCRIPTION FACTOR (EUROFUNG)-RELATED"/>
    <property type="match status" value="1"/>
</dbReference>
<keyword evidence="1" id="KW-0539">Nucleus</keyword>
<dbReference type="PANTHER" id="PTHR46910">
    <property type="entry name" value="TRANSCRIPTION FACTOR PDR1"/>
    <property type="match status" value="1"/>
</dbReference>
<dbReference type="Pfam" id="PF04082">
    <property type="entry name" value="Fungal_trans"/>
    <property type="match status" value="1"/>
</dbReference>
<dbReference type="GO" id="GO:0003677">
    <property type="term" value="F:DNA binding"/>
    <property type="evidence" value="ECO:0007669"/>
    <property type="project" value="InterPro"/>
</dbReference>
<protein>
    <recommendedName>
        <fullName evidence="3">Xylanolytic transcriptional activator regulatory domain-containing protein</fullName>
    </recommendedName>
</protein>
<feature type="domain" description="Xylanolytic transcriptional activator regulatory" evidence="3">
    <location>
        <begin position="149"/>
        <end position="221"/>
    </location>
</feature>
<evidence type="ECO:0000313" key="5">
    <source>
        <dbReference type="Proteomes" id="UP001152649"/>
    </source>
</evidence>
<dbReference type="InterPro" id="IPR007219">
    <property type="entry name" value="XnlR_reg_dom"/>
</dbReference>
<dbReference type="AlphaFoldDB" id="A0A9W4JSM6"/>
<accession>A0A9W4JSM6</accession>
<dbReference type="Proteomes" id="UP001152649">
    <property type="component" value="Unassembled WGS sequence"/>
</dbReference>
<dbReference type="GO" id="GO:0006351">
    <property type="term" value="P:DNA-templated transcription"/>
    <property type="evidence" value="ECO:0007669"/>
    <property type="project" value="InterPro"/>
</dbReference>
<organism evidence="4 5">
    <name type="scientific">Penicillium salamii</name>
    <dbReference type="NCBI Taxonomy" id="1612424"/>
    <lineage>
        <taxon>Eukaryota</taxon>
        <taxon>Fungi</taxon>
        <taxon>Dikarya</taxon>
        <taxon>Ascomycota</taxon>
        <taxon>Pezizomycotina</taxon>
        <taxon>Eurotiomycetes</taxon>
        <taxon>Eurotiomycetidae</taxon>
        <taxon>Eurotiales</taxon>
        <taxon>Aspergillaceae</taxon>
        <taxon>Penicillium</taxon>
    </lineage>
</organism>
<gene>
    <name evidence="4" type="ORF">PSALAMII_LOCUS8933</name>
</gene>
<keyword evidence="2" id="KW-0812">Transmembrane</keyword>
<evidence type="ECO:0000256" key="2">
    <source>
        <dbReference type="SAM" id="Phobius"/>
    </source>
</evidence>
<dbReference type="GO" id="GO:0003700">
    <property type="term" value="F:DNA-binding transcription factor activity"/>
    <property type="evidence" value="ECO:0007669"/>
    <property type="project" value="InterPro"/>
</dbReference>
<name>A0A9W4JSM6_9EURO</name>
<sequence>MVAAMEEESRSQDPPCPIPDSPPRELIFLLLPGPPESLRIQWPDHIPDRSYTGMATALLRDRSGLDDTSFHQYCVCIYVKAIFHLYQTSRLTDEAALRSELLKSKLTYVKAAMRSTEQFNILKPPSLLSIQSLLSSAFLMQHLGRPYQCWLFVSYAARQITALNFHSIRRLPAPSDLEHEIYSAVYWCYYLDSTLSSLLCRPPSLPSLETSPSELILLPLSSPYNGLLHFLLDLAQIQRKLQEIPYDDRNGPNDRALETCQLLDTRMREILPRLQSSRDCHPKMVQYDWVGVDFCFYAIFVEIHRTRLKNAFSPKVHQECLVHARNSLQAFLFLQEHPTELPGFEDPYPSFLTWTLFFYPLSAFFVVFCNIIGTIDHNDHELMRQIIQGLTPFKEDRHLGKLLTLLQSLDNLCEPLFQSPSEVGGSSGAALSEGNVAQSKFQAPSDFTDNQFSTGPFPSVPFENHNSSIPLTPSTDADSSADWLMWQLFNSQVPTGWLNSDIDMFNV</sequence>